<name>B9SE48_RICCO</name>
<protein>
    <submittedName>
        <fullName evidence="1">Uncharacterized protein</fullName>
    </submittedName>
</protein>
<dbReference type="InParanoid" id="B9SE48"/>
<reference evidence="2" key="1">
    <citation type="journal article" date="2010" name="Nat. Biotechnol.">
        <title>Draft genome sequence of the oilseed species Ricinus communis.</title>
        <authorList>
            <person name="Chan A.P."/>
            <person name="Crabtree J."/>
            <person name="Zhao Q."/>
            <person name="Lorenzi H."/>
            <person name="Orvis J."/>
            <person name="Puiu D."/>
            <person name="Melake-Berhan A."/>
            <person name="Jones K.M."/>
            <person name="Redman J."/>
            <person name="Chen G."/>
            <person name="Cahoon E.B."/>
            <person name="Gedil M."/>
            <person name="Stanke M."/>
            <person name="Haas B.J."/>
            <person name="Wortman J.R."/>
            <person name="Fraser-Liggett C.M."/>
            <person name="Ravel J."/>
            <person name="Rabinowicz P.D."/>
        </authorList>
    </citation>
    <scope>NUCLEOTIDE SEQUENCE [LARGE SCALE GENOMIC DNA]</scope>
    <source>
        <strain evidence="2">cv. Hale</strain>
    </source>
</reference>
<evidence type="ECO:0000313" key="1">
    <source>
        <dbReference type="EMBL" id="EEF38102.1"/>
    </source>
</evidence>
<sequence length="65" mass="7374">MVRVTLEGAFLRSYLPSTTTKLVGNGLTPKNSGDFYLKVPVTDQTSFWYYRKALISKNPQPPKDH</sequence>
<organism evidence="1 2">
    <name type="scientific">Ricinus communis</name>
    <name type="common">Castor bean</name>
    <dbReference type="NCBI Taxonomy" id="3988"/>
    <lineage>
        <taxon>Eukaryota</taxon>
        <taxon>Viridiplantae</taxon>
        <taxon>Streptophyta</taxon>
        <taxon>Embryophyta</taxon>
        <taxon>Tracheophyta</taxon>
        <taxon>Spermatophyta</taxon>
        <taxon>Magnoliopsida</taxon>
        <taxon>eudicotyledons</taxon>
        <taxon>Gunneridae</taxon>
        <taxon>Pentapetalae</taxon>
        <taxon>rosids</taxon>
        <taxon>fabids</taxon>
        <taxon>Malpighiales</taxon>
        <taxon>Euphorbiaceae</taxon>
        <taxon>Acalyphoideae</taxon>
        <taxon>Acalypheae</taxon>
        <taxon>Ricinus</taxon>
    </lineage>
</organism>
<gene>
    <name evidence="1" type="ORF">RCOM_1520390</name>
</gene>
<proteinExistence type="predicted"/>
<evidence type="ECO:0000313" key="2">
    <source>
        <dbReference type="Proteomes" id="UP000008311"/>
    </source>
</evidence>
<keyword evidence="2" id="KW-1185">Reference proteome</keyword>
<accession>B9SE48</accession>
<dbReference type="EMBL" id="EQ973934">
    <property type="protein sequence ID" value="EEF38102.1"/>
    <property type="molecule type" value="Genomic_DNA"/>
</dbReference>
<dbReference type="Proteomes" id="UP000008311">
    <property type="component" value="Unassembled WGS sequence"/>
</dbReference>
<dbReference type="AlphaFoldDB" id="B9SE48"/>